<sequence length="195" mass="20679">MSRVVLARRRDATAGLGGPPQVHAYRMPDDAASTTTWALNASGNAPGEISSSGDPVVWVAVCGDRIAPDDAEIVGRFTGAPCMTCFMSAVLASDVPSMSRAEAEGMPSARRVPAEPAAQDLGGAVAGRTIRFAPSWRERVVHLAYSDAQQADYEGKKIVLGFCGQIGWGPNEHPPERWELCEECHAIANTKNGES</sequence>
<gene>
    <name evidence="1" type="ORF">BJ970_006746</name>
</gene>
<name>A0A840QGB5_9PSEU</name>
<reference evidence="1 2" key="1">
    <citation type="submission" date="2020-08" db="EMBL/GenBank/DDBJ databases">
        <title>Sequencing the genomes of 1000 actinobacteria strains.</title>
        <authorList>
            <person name="Klenk H.-P."/>
        </authorList>
    </citation>
    <scope>NUCLEOTIDE SEQUENCE [LARGE SCALE GENOMIC DNA]</scope>
    <source>
        <strain evidence="1 2">DSM 45584</strain>
    </source>
</reference>
<dbReference type="EMBL" id="JACHIW010000002">
    <property type="protein sequence ID" value="MBB5159147.1"/>
    <property type="molecule type" value="Genomic_DNA"/>
</dbReference>
<protein>
    <recommendedName>
        <fullName evidence="3">DUF3039 domain-containing protein</fullName>
    </recommendedName>
</protein>
<evidence type="ECO:0000313" key="1">
    <source>
        <dbReference type="EMBL" id="MBB5159147.1"/>
    </source>
</evidence>
<dbReference type="Proteomes" id="UP000584374">
    <property type="component" value="Unassembled WGS sequence"/>
</dbReference>
<proteinExistence type="predicted"/>
<dbReference type="AlphaFoldDB" id="A0A840QGB5"/>
<accession>A0A840QGB5</accession>
<comment type="caution">
    <text evidence="1">The sequence shown here is derived from an EMBL/GenBank/DDBJ whole genome shotgun (WGS) entry which is preliminary data.</text>
</comment>
<evidence type="ECO:0008006" key="3">
    <source>
        <dbReference type="Google" id="ProtNLM"/>
    </source>
</evidence>
<organism evidence="1 2">
    <name type="scientific">Saccharopolyspora phatthalungensis</name>
    <dbReference type="NCBI Taxonomy" id="664693"/>
    <lineage>
        <taxon>Bacteria</taxon>
        <taxon>Bacillati</taxon>
        <taxon>Actinomycetota</taxon>
        <taxon>Actinomycetes</taxon>
        <taxon>Pseudonocardiales</taxon>
        <taxon>Pseudonocardiaceae</taxon>
        <taxon>Saccharopolyspora</taxon>
    </lineage>
</organism>
<keyword evidence="2" id="KW-1185">Reference proteome</keyword>
<dbReference type="RefSeq" id="WP_184731389.1">
    <property type="nucleotide sequence ID" value="NZ_JACHIW010000002.1"/>
</dbReference>
<evidence type="ECO:0000313" key="2">
    <source>
        <dbReference type="Proteomes" id="UP000584374"/>
    </source>
</evidence>